<keyword evidence="2" id="KW-0472">Membrane</keyword>
<dbReference type="AlphaFoldDB" id="A0A1I7CQ25"/>
<evidence type="ECO:0000313" key="5">
    <source>
        <dbReference type="Proteomes" id="UP000182466"/>
    </source>
</evidence>
<reference evidence="4 5" key="1">
    <citation type="submission" date="2016-10" db="EMBL/GenBank/DDBJ databases">
        <authorList>
            <person name="de Groot N.N."/>
        </authorList>
    </citation>
    <scope>NUCLEOTIDE SEQUENCE [LARGE SCALE GENOMIC DNA]</scope>
    <source>
        <strain evidence="4 5">CGMCC 1.10959</strain>
    </source>
</reference>
<feature type="region of interest" description="Disordered" evidence="1">
    <location>
        <begin position="103"/>
        <end position="176"/>
    </location>
</feature>
<evidence type="ECO:0000256" key="1">
    <source>
        <dbReference type="SAM" id="MobiDB-lite"/>
    </source>
</evidence>
<keyword evidence="2" id="KW-1133">Transmembrane helix</keyword>
<dbReference type="Proteomes" id="UP000182466">
    <property type="component" value="Unassembled WGS sequence"/>
</dbReference>
<evidence type="ECO:0000256" key="2">
    <source>
        <dbReference type="SAM" id="Phobius"/>
    </source>
</evidence>
<feature type="compositionally biased region" description="Low complexity" evidence="1">
    <location>
        <begin position="116"/>
        <end position="138"/>
    </location>
</feature>
<dbReference type="STRING" id="999627.SAMN05216236_11883"/>
<organism evidence="4 5">
    <name type="scientific">Sedimentitalea nanhaiensis</name>
    <dbReference type="NCBI Taxonomy" id="999627"/>
    <lineage>
        <taxon>Bacteria</taxon>
        <taxon>Pseudomonadati</taxon>
        <taxon>Pseudomonadota</taxon>
        <taxon>Alphaproteobacteria</taxon>
        <taxon>Rhodobacterales</taxon>
        <taxon>Paracoccaceae</taxon>
        <taxon>Sedimentitalea</taxon>
    </lineage>
</organism>
<dbReference type="RefSeq" id="WP_027263289.1">
    <property type="nucleotide sequence ID" value="NZ_FPAW01000018.1"/>
</dbReference>
<dbReference type="NCBIfam" id="TIGR02098">
    <property type="entry name" value="MJ0042_CXXC"/>
    <property type="match status" value="1"/>
</dbReference>
<evidence type="ECO:0000313" key="4">
    <source>
        <dbReference type="EMBL" id="SFU01439.1"/>
    </source>
</evidence>
<feature type="region of interest" description="Disordered" evidence="1">
    <location>
        <begin position="39"/>
        <end position="62"/>
    </location>
</feature>
<proteinExistence type="predicted"/>
<feature type="domain" description="Zinc finger/thioredoxin putative" evidence="3">
    <location>
        <begin position="1"/>
        <end position="36"/>
    </location>
</feature>
<keyword evidence="2" id="KW-0812">Transmembrane</keyword>
<dbReference type="InterPro" id="IPR011723">
    <property type="entry name" value="Znf/thioredoxin_put"/>
</dbReference>
<dbReference type="EMBL" id="FPAW01000018">
    <property type="protein sequence ID" value="SFU01439.1"/>
    <property type="molecule type" value="Genomic_DNA"/>
</dbReference>
<sequence>MRLTCPKCNARYEVGQAALPTEGRDVQCSGCGNTWFQAHPDHPSQPDRAAAAGDMPGRDHQPPDTNEAFVAERAHRELDPAVIEILRHEAERESRLRALERGAGLESQPDLGLDFAGPGAPGQAPRRGGGSRPASLPSHAEGSGALPDVGNLNATLRPQADPDFEAEPVPAATRAGSSSGFVSGFGLVAVTALALVLVYSNASRIRNSLPQVAPVMDIYVAKVDRGRVWLDSTIGSYVPKQVP</sequence>
<dbReference type="OrthoDB" id="7159357at2"/>
<gene>
    <name evidence="4" type="ORF">SAMN05216236_11883</name>
</gene>
<accession>A0A1I7CQ25</accession>
<protein>
    <submittedName>
        <fullName evidence="4">MJ0042 family finger-like domain-containing protein</fullName>
    </submittedName>
</protein>
<keyword evidence="5" id="KW-1185">Reference proteome</keyword>
<dbReference type="Pfam" id="PF13717">
    <property type="entry name" value="Zn_ribbon_4"/>
    <property type="match status" value="1"/>
</dbReference>
<name>A0A1I7CQ25_9RHOB</name>
<feature type="transmembrane region" description="Helical" evidence="2">
    <location>
        <begin position="180"/>
        <end position="199"/>
    </location>
</feature>
<evidence type="ECO:0000259" key="3">
    <source>
        <dbReference type="Pfam" id="PF13717"/>
    </source>
</evidence>